<evidence type="ECO:0000313" key="2">
    <source>
        <dbReference type="EMBL" id="QPB73985.1"/>
    </source>
</evidence>
<keyword evidence="3" id="KW-1185">Reference proteome</keyword>
<feature type="region of interest" description="Disordered" evidence="1">
    <location>
        <begin position="457"/>
        <end position="585"/>
    </location>
</feature>
<dbReference type="KEGG" id="vg:80536853"/>
<sequence>MSSISSWKRMINERRKLEKKRLEEDLAAGRPVDYIVPLGWQIALQKESIPQYYYGFRHKYIGIHLDKQRDAELFASRDIVLSYIFAHGLNSFFKSSQVTDPKILYVKELVTDIAGWTSTYNIEHHLYSILRAGITKLISINPQWIEESTVTEHFSIPAIQRVTQEHSYYTAQTIFGCIKKITDGLVESTSHEEVDSLILYYSYAALPNLGCDLGFGVMIFVICFKKMGNIVSETVDKRITSFDANSRGRSTIWLSDFDASEFRELYEIINYHMVKGNTTVDRIVAGLKSIMVYIDNVAVTPLVNHIAYSGLTALHAVTQALSHYTTFPWNAIWRKNPMLRAEMAKFKSMMTLVSEDVYIGYRGSGAAANIAHMAYLSIQLLIVVGGQTSLNNYKGVGSKESPLVFNKEYYDGLIMRFKQDIQSQAGTYEELVALEKSLKNVLEKTGVSSLIAGFLSQARDPDDDDTPGAAGAGDEFFADSASDNDSDHDDKKPPKPRGKKSGAGHKPKPAPKRGRGPSDDDDPPPSPRRRFRITADVQDGTQTSKTDLHSLGESEPSAADQTPKDTGEASSQRDSAESESMDEDALIADINKKTQSDKMTEEQRLALNQEIFNTFVNEANKRKIRKDPALKLKNLKLGEMKHAGYVVFSIQIKGKKFEYAPGMPVSQLNKELNSLMRRQTSEGLAPETGNLYALLKTLKDLRSITCEVADVNDPVN</sequence>
<feature type="compositionally biased region" description="Basic residues" evidence="1">
    <location>
        <begin position="494"/>
        <end position="515"/>
    </location>
</feature>
<keyword evidence="2" id="KW-0543">Viral nucleoprotein</keyword>
<name>A0A7U3S1T5_9VIRU</name>
<reference evidence="2" key="1">
    <citation type="journal article" date="2019" name="PLoS Pathog.">
        <title>Re-assessing the diversity of negative strand RNA viruses in insects.</title>
        <authorList>
            <person name="Kafer S."/>
            <person name="Paraskevopoulou S."/>
            <person name="Zirkel F."/>
            <person name="Wieseke N."/>
            <person name="Donath A."/>
            <person name="Petersen M."/>
            <person name="Jones T.C."/>
            <person name="Liu S."/>
            <person name="Zhou X."/>
            <person name="Middendorf M."/>
            <person name="Junglen S."/>
            <person name="Misof B."/>
            <person name="Drosten C."/>
        </authorList>
    </citation>
    <scope>NUCLEOTIDE SEQUENCE</scope>
    <source>
        <strain evidence="2">OKIAV119</strain>
    </source>
</reference>
<dbReference type="EMBL" id="MW039261">
    <property type="protein sequence ID" value="QPB73985.1"/>
    <property type="molecule type" value="Viral_cRNA"/>
</dbReference>
<dbReference type="Proteomes" id="UP000683173">
    <property type="component" value="Segment"/>
</dbReference>
<feature type="compositionally biased region" description="Low complexity" evidence="1">
    <location>
        <begin position="467"/>
        <end position="481"/>
    </location>
</feature>
<proteinExistence type="predicted"/>
<evidence type="ECO:0000313" key="3">
    <source>
        <dbReference type="Proteomes" id="UP000683173"/>
    </source>
</evidence>
<dbReference type="RefSeq" id="YP_010798610.1">
    <property type="nucleotide sequence ID" value="NC_076502.1"/>
</dbReference>
<accession>A0A7U3S1T5</accession>
<evidence type="ECO:0000256" key="1">
    <source>
        <dbReference type="SAM" id="MobiDB-lite"/>
    </source>
</evidence>
<dbReference type="GO" id="GO:0019013">
    <property type="term" value="C:viral nucleocapsid"/>
    <property type="evidence" value="ECO:0007669"/>
    <property type="project" value="UniProtKB-KW"/>
</dbReference>
<keyword evidence="2" id="KW-0946">Virion</keyword>
<dbReference type="GeneID" id="80536853"/>
<protein>
    <submittedName>
        <fullName evidence="2">Nucleoprotein</fullName>
    </submittedName>
</protein>
<reference evidence="2" key="2">
    <citation type="submission" date="2020-09" db="EMBL/GenBank/DDBJ databases">
        <authorList>
            <person name="Kaefer S."/>
            <person name="Paraskevopoulou S."/>
            <person name="Zirkel F."/>
            <person name="Wieseke N."/>
            <person name="Donath A."/>
            <person name="Petersen M."/>
            <person name="Jones T.C."/>
            <person name="Liu S."/>
            <person name="Zhou X."/>
            <person name="Middendorf M."/>
            <person name="Junglen S."/>
            <person name="Misof B."/>
            <person name="Drosten C."/>
        </authorList>
    </citation>
    <scope>NUCLEOTIDE SEQUENCE</scope>
    <source>
        <strain evidence="2">OKIAV119</strain>
    </source>
</reference>
<organism evidence="2">
    <name type="scientific">megalopteran chu-related virus 119</name>
    <dbReference type="NCBI Taxonomy" id="2847847"/>
    <lineage>
        <taxon>Viruses</taxon>
        <taxon>Riboviria</taxon>
        <taxon>Orthornavirae</taxon>
        <taxon>Negarnaviricota</taxon>
        <taxon>Haploviricotina</taxon>
        <taxon>Monjiviricetes</taxon>
        <taxon>Jingchuvirales</taxon>
        <taxon>Crepuscuviridae</taxon>
        <taxon>Aqualaruvirus</taxon>
        <taxon>Aqualaruvirus sialis</taxon>
    </lineage>
</organism>